<dbReference type="PANTHER" id="PTHR12526:SF630">
    <property type="entry name" value="GLYCOSYLTRANSFERASE"/>
    <property type="match status" value="1"/>
</dbReference>
<evidence type="ECO:0000256" key="1">
    <source>
        <dbReference type="ARBA" id="ARBA00022679"/>
    </source>
</evidence>
<feature type="compositionally biased region" description="Basic residues" evidence="2">
    <location>
        <begin position="33"/>
        <end position="43"/>
    </location>
</feature>
<organism evidence="4 5">
    <name type="scientific">Nocardioides mangrovicus</name>
    <dbReference type="NCBI Taxonomy" id="2478913"/>
    <lineage>
        <taxon>Bacteria</taxon>
        <taxon>Bacillati</taxon>
        <taxon>Actinomycetota</taxon>
        <taxon>Actinomycetes</taxon>
        <taxon>Propionibacteriales</taxon>
        <taxon>Nocardioidaceae</taxon>
        <taxon>Nocardioides</taxon>
    </lineage>
</organism>
<dbReference type="PANTHER" id="PTHR12526">
    <property type="entry name" value="GLYCOSYLTRANSFERASE"/>
    <property type="match status" value="1"/>
</dbReference>
<dbReference type="InterPro" id="IPR001296">
    <property type="entry name" value="Glyco_trans_1"/>
</dbReference>
<accession>A0A3L8P4N0</accession>
<evidence type="ECO:0000259" key="3">
    <source>
        <dbReference type="Pfam" id="PF00534"/>
    </source>
</evidence>
<dbReference type="Pfam" id="PF00534">
    <property type="entry name" value="Glycos_transf_1"/>
    <property type="match status" value="1"/>
</dbReference>
<proteinExistence type="predicted"/>
<feature type="domain" description="Glycosyl transferase family 1" evidence="3">
    <location>
        <begin position="316"/>
        <end position="474"/>
    </location>
</feature>
<name>A0A3L8P4N0_9ACTN</name>
<dbReference type="GO" id="GO:0016740">
    <property type="term" value="F:transferase activity"/>
    <property type="evidence" value="ECO:0007669"/>
    <property type="project" value="UniProtKB-KW"/>
</dbReference>
<evidence type="ECO:0000313" key="4">
    <source>
        <dbReference type="EMBL" id="RLV49937.1"/>
    </source>
</evidence>
<keyword evidence="5" id="KW-1185">Reference proteome</keyword>
<dbReference type="CDD" id="cd03820">
    <property type="entry name" value="GT4_AmsD-like"/>
    <property type="match status" value="1"/>
</dbReference>
<dbReference type="EMBL" id="RDBE01000006">
    <property type="protein sequence ID" value="RLV49937.1"/>
    <property type="molecule type" value="Genomic_DNA"/>
</dbReference>
<gene>
    <name evidence="4" type="ORF">D9V37_08660</name>
</gene>
<protein>
    <submittedName>
        <fullName evidence="4">Glycosyltransferase family 4 protein</fullName>
    </submittedName>
</protein>
<evidence type="ECO:0000313" key="5">
    <source>
        <dbReference type="Proteomes" id="UP000281708"/>
    </source>
</evidence>
<comment type="caution">
    <text evidence="4">The sequence shown here is derived from an EMBL/GenBank/DDBJ whole genome shotgun (WGS) entry which is preliminary data.</text>
</comment>
<dbReference type="Gene3D" id="3.40.50.2000">
    <property type="entry name" value="Glycogen Phosphorylase B"/>
    <property type="match status" value="2"/>
</dbReference>
<evidence type="ECO:0000256" key="2">
    <source>
        <dbReference type="SAM" id="MobiDB-lite"/>
    </source>
</evidence>
<dbReference type="SUPFAM" id="SSF53756">
    <property type="entry name" value="UDP-Glycosyltransferase/glycogen phosphorylase"/>
    <property type="match status" value="1"/>
</dbReference>
<dbReference type="Proteomes" id="UP000281708">
    <property type="component" value="Unassembled WGS sequence"/>
</dbReference>
<feature type="compositionally biased region" description="Basic and acidic residues" evidence="2">
    <location>
        <begin position="1"/>
        <end position="15"/>
    </location>
</feature>
<sequence>MRLADRPSRPRPTLDRRHHHRRGVCAVRAPGRGGRRHHQRGPGRRGGGDRRRRAPRLVRHRRRDRPGRRARPRGRCADVRGGGLRRLDRRAGRGLLGAGGGRGAPAGHAAVARARLRVHPHLDRLRDPDPVRPPVTFLLADATGTGGLARAVIGTANRLGRHRPTRLAGLVHRGGAQGYTVDVPHEVVHTERRWSRQRGPSQLVPEDGLLSAESDRALRRWLGRLPPGILVTTRPSLHLAAATWAPPHVRLVGWDHKNFLTRYASGWLGDVLDRAVPATSAWVVLTHADAVDYRERLAPARVEVIRNALSWPPAEEPAPLEAPVLVAAGRLAKVKGFGRLVDAFAPVAAKHPDWQLLVHGEGERREAIQRRVDRLGLSDRVRLPGYTTDLRAALRGASAFAMTSRAEGFPMVLLEAMSQGLPLVAMDCPRGPGEIVDDGRNGLLLPDGDVDGFSRALLALVEDAGLRRRLGDRAWRDARRYEPAIVTAQWLDLLDSLS</sequence>
<feature type="region of interest" description="Disordered" evidence="2">
    <location>
        <begin position="1"/>
        <end position="80"/>
    </location>
</feature>
<dbReference type="AlphaFoldDB" id="A0A3L8P4N0"/>
<feature type="compositionally biased region" description="Basic residues" evidence="2">
    <location>
        <begin position="50"/>
        <end position="74"/>
    </location>
</feature>
<keyword evidence="1 4" id="KW-0808">Transferase</keyword>
<reference evidence="4 5" key="1">
    <citation type="submission" date="2018-10" db="EMBL/GenBank/DDBJ databases">
        <title>Marmoricola sp. 4Q3S-7 whole genome shotgun sequence.</title>
        <authorList>
            <person name="Li F."/>
        </authorList>
    </citation>
    <scope>NUCLEOTIDE SEQUENCE [LARGE SCALE GENOMIC DNA]</scope>
    <source>
        <strain evidence="4 5">4Q3S-7</strain>
    </source>
</reference>